<dbReference type="Pfam" id="PF02816">
    <property type="entry name" value="Alpha_kinase"/>
    <property type="match status" value="1"/>
</dbReference>
<keyword evidence="8" id="KW-1185">Reference proteome</keyword>
<dbReference type="InterPro" id="IPR011009">
    <property type="entry name" value="Kinase-like_dom_sf"/>
</dbReference>
<dbReference type="PROSITE" id="PS51158">
    <property type="entry name" value="ALPHA_KINASE"/>
    <property type="match status" value="1"/>
</dbReference>
<dbReference type="PANTHER" id="PTHR45992">
    <property type="entry name" value="EUKARYOTIC ELONGATION FACTOR 2 KINASE-RELATED"/>
    <property type="match status" value="1"/>
</dbReference>
<keyword evidence="1" id="KW-0723">Serine/threonine-protein kinase</keyword>
<dbReference type="OrthoDB" id="301415at2759"/>
<protein>
    <submittedName>
        <fullName evidence="7">Elongation factor 2 kinase</fullName>
    </submittedName>
</protein>
<keyword evidence="3" id="KW-0547">Nucleotide-binding</keyword>
<dbReference type="SUPFAM" id="SSF56112">
    <property type="entry name" value="Protein kinase-like (PK-like)"/>
    <property type="match status" value="1"/>
</dbReference>
<dbReference type="Proteomes" id="UP000813444">
    <property type="component" value="Unassembled WGS sequence"/>
</dbReference>
<evidence type="ECO:0000256" key="1">
    <source>
        <dbReference type="ARBA" id="ARBA00022527"/>
    </source>
</evidence>
<evidence type="ECO:0000256" key="3">
    <source>
        <dbReference type="ARBA" id="ARBA00022741"/>
    </source>
</evidence>
<dbReference type="AlphaFoldDB" id="A0A8K0SHQ8"/>
<name>A0A8K0SHQ8_9HYPO</name>
<comment type="caution">
    <text evidence="7">The sequence shown here is derived from an EMBL/GenBank/DDBJ whole genome shotgun (WGS) entry which is preliminary data.</text>
</comment>
<evidence type="ECO:0000256" key="2">
    <source>
        <dbReference type="ARBA" id="ARBA00022679"/>
    </source>
</evidence>
<keyword evidence="7" id="KW-0648">Protein biosynthesis</keyword>
<keyword evidence="4 7" id="KW-0418">Kinase</keyword>
<evidence type="ECO:0000256" key="4">
    <source>
        <dbReference type="ARBA" id="ARBA00022777"/>
    </source>
</evidence>
<keyword evidence="7" id="KW-0251">Elongation factor</keyword>
<organism evidence="7 8">
    <name type="scientific">Stachybotrys elegans</name>
    <dbReference type="NCBI Taxonomy" id="80388"/>
    <lineage>
        <taxon>Eukaryota</taxon>
        <taxon>Fungi</taxon>
        <taxon>Dikarya</taxon>
        <taxon>Ascomycota</taxon>
        <taxon>Pezizomycotina</taxon>
        <taxon>Sordariomycetes</taxon>
        <taxon>Hypocreomycetidae</taxon>
        <taxon>Hypocreales</taxon>
        <taxon>Stachybotryaceae</taxon>
        <taxon>Stachybotrys</taxon>
    </lineage>
</organism>
<dbReference type="InterPro" id="IPR004166">
    <property type="entry name" value="a-kinase_dom"/>
</dbReference>
<gene>
    <name evidence="7" type="ORF">B0I35DRAFT_442059</name>
</gene>
<dbReference type="CDD" id="cd17509">
    <property type="entry name" value="Alpha_kinase"/>
    <property type="match status" value="1"/>
</dbReference>
<accession>A0A8K0SHQ8</accession>
<dbReference type="SMART" id="SM00811">
    <property type="entry name" value="Alpha_kinase"/>
    <property type="match status" value="1"/>
</dbReference>
<keyword evidence="5" id="KW-0067">ATP-binding</keyword>
<feature type="domain" description="Alpha-type protein kinase" evidence="6">
    <location>
        <begin position="46"/>
        <end position="263"/>
    </location>
</feature>
<reference evidence="7" key="1">
    <citation type="journal article" date="2021" name="Nat. Commun.">
        <title>Genetic determinants of endophytism in the Arabidopsis root mycobiome.</title>
        <authorList>
            <person name="Mesny F."/>
            <person name="Miyauchi S."/>
            <person name="Thiergart T."/>
            <person name="Pickel B."/>
            <person name="Atanasova L."/>
            <person name="Karlsson M."/>
            <person name="Huettel B."/>
            <person name="Barry K.W."/>
            <person name="Haridas S."/>
            <person name="Chen C."/>
            <person name="Bauer D."/>
            <person name="Andreopoulos W."/>
            <person name="Pangilinan J."/>
            <person name="LaButti K."/>
            <person name="Riley R."/>
            <person name="Lipzen A."/>
            <person name="Clum A."/>
            <person name="Drula E."/>
            <person name="Henrissat B."/>
            <person name="Kohler A."/>
            <person name="Grigoriev I.V."/>
            <person name="Martin F.M."/>
            <person name="Hacquard S."/>
        </authorList>
    </citation>
    <scope>NUCLEOTIDE SEQUENCE</scope>
    <source>
        <strain evidence="7">MPI-CAGE-CH-0235</strain>
    </source>
</reference>
<dbReference type="EMBL" id="JAGPNK010000015">
    <property type="protein sequence ID" value="KAH7308492.1"/>
    <property type="molecule type" value="Genomic_DNA"/>
</dbReference>
<dbReference type="GO" id="GO:0005524">
    <property type="term" value="F:ATP binding"/>
    <property type="evidence" value="ECO:0007669"/>
    <property type="project" value="UniProtKB-KW"/>
</dbReference>
<sequence length="294" mass="32546">MGFHICAACDRNLPQSSFTVNEYFKGPGVSRCASCIYGTYPNAPPTERYDGGRYNQSSEGTVSTSALKNPFAQGAFRWVAKGKYTSGPREGQACVVKWFKTGAVFSNDYFTLDIKAVDTALEIVDRFNALGIVNKPVKVNVAQVWTFDDDVDDEWAGQKHLCEPFIQNYQRFNSNTGWTDYSVAWGEVMQALSHFSYHTSGGNYLLCDLQGGIYHDEVALSDPVVLSPTREYGVTDLGPEGISSFFSQHVCNNFCRPHWIQPANPVQYFVPRPGTAMVPSSTASSRTGGTSFFY</sequence>
<dbReference type="PANTHER" id="PTHR45992:SF11">
    <property type="entry name" value="ALPHA-TYPE PROTEIN KINASE DOMAIN-CONTAINING PROTEIN"/>
    <property type="match status" value="1"/>
</dbReference>
<dbReference type="Gene3D" id="3.20.200.10">
    <property type="entry name" value="MHCK/EF2 kinase"/>
    <property type="match status" value="1"/>
</dbReference>
<dbReference type="GO" id="GO:0004674">
    <property type="term" value="F:protein serine/threonine kinase activity"/>
    <property type="evidence" value="ECO:0007669"/>
    <property type="project" value="UniProtKB-KW"/>
</dbReference>
<evidence type="ECO:0000259" key="6">
    <source>
        <dbReference type="PROSITE" id="PS51158"/>
    </source>
</evidence>
<evidence type="ECO:0000256" key="5">
    <source>
        <dbReference type="ARBA" id="ARBA00022840"/>
    </source>
</evidence>
<keyword evidence="2" id="KW-0808">Transferase</keyword>
<evidence type="ECO:0000313" key="8">
    <source>
        <dbReference type="Proteomes" id="UP000813444"/>
    </source>
</evidence>
<evidence type="ECO:0000313" key="7">
    <source>
        <dbReference type="EMBL" id="KAH7308492.1"/>
    </source>
</evidence>
<proteinExistence type="predicted"/>
<dbReference type="GO" id="GO:0003746">
    <property type="term" value="F:translation elongation factor activity"/>
    <property type="evidence" value="ECO:0007669"/>
    <property type="project" value="UniProtKB-KW"/>
</dbReference>
<dbReference type="InterPro" id="IPR051852">
    <property type="entry name" value="Alpha-type_PK"/>
</dbReference>